<dbReference type="Proteomes" id="UP000321429">
    <property type="component" value="Unassembled WGS sequence"/>
</dbReference>
<comment type="caution">
    <text evidence="2">The sequence shown here is derived from an EMBL/GenBank/DDBJ whole genome shotgun (WGS) entry which is preliminary data.</text>
</comment>
<gene>
    <name evidence="2" type="ORF">IV55_GL000329</name>
    <name evidence="1" type="ORF">LSI01_05710</name>
</gene>
<evidence type="ECO:0000313" key="3">
    <source>
        <dbReference type="Proteomes" id="UP000051139"/>
    </source>
</evidence>
<dbReference type="EMBL" id="BJUD01000007">
    <property type="protein sequence ID" value="GEK28260.1"/>
    <property type="molecule type" value="Genomic_DNA"/>
</dbReference>
<evidence type="ECO:0000313" key="1">
    <source>
        <dbReference type="EMBL" id="GEK28260.1"/>
    </source>
</evidence>
<proteinExistence type="predicted"/>
<evidence type="ECO:0000313" key="4">
    <source>
        <dbReference type="Proteomes" id="UP000321429"/>
    </source>
</evidence>
<dbReference type="OrthoDB" id="2304831at2"/>
<evidence type="ECO:0000313" key="2">
    <source>
        <dbReference type="EMBL" id="KRN95342.1"/>
    </source>
</evidence>
<organism evidence="2 3">
    <name type="scientific">Furfurilactobacillus siliginis</name>
    <dbReference type="NCBI Taxonomy" id="348151"/>
    <lineage>
        <taxon>Bacteria</taxon>
        <taxon>Bacillati</taxon>
        <taxon>Bacillota</taxon>
        <taxon>Bacilli</taxon>
        <taxon>Lactobacillales</taxon>
        <taxon>Lactobacillaceae</taxon>
        <taxon>Furfurilactobacillus</taxon>
    </lineage>
</organism>
<keyword evidence="3" id="KW-1185">Reference proteome</keyword>
<dbReference type="Proteomes" id="UP000051139">
    <property type="component" value="Unassembled WGS sequence"/>
</dbReference>
<accession>A0A0R2L109</accession>
<reference evidence="2 3" key="1">
    <citation type="journal article" date="2015" name="Genome Announc.">
        <title>Expanding the biotechnology potential of lactobacilli through comparative genomics of 213 strains and associated genera.</title>
        <authorList>
            <person name="Sun Z."/>
            <person name="Harris H.M."/>
            <person name="McCann A."/>
            <person name="Guo C."/>
            <person name="Argimon S."/>
            <person name="Zhang W."/>
            <person name="Yang X."/>
            <person name="Jeffery I.B."/>
            <person name="Cooney J.C."/>
            <person name="Kagawa T.F."/>
            <person name="Liu W."/>
            <person name="Song Y."/>
            <person name="Salvetti E."/>
            <person name="Wrobel A."/>
            <person name="Rasinkangas P."/>
            <person name="Parkhill J."/>
            <person name="Rea M.C."/>
            <person name="O'Sullivan O."/>
            <person name="Ritari J."/>
            <person name="Douillard F.P."/>
            <person name="Paul Ross R."/>
            <person name="Yang R."/>
            <person name="Briner A.E."/>
            <person name="Felis G.E."/>
            <person name="de Vos W.M."/>
            <person name="Barrangou R."/>
            <person name="Klaenhammer T.R."/>
            <person name="Caufield P.W."/>
            <person name="Cui Y."/>
            <person name="Zhang H."/>
            <person name="O'Toole P.W."/>
        </authorList>
    </citation>
    <scope>NUCLEOTIDE SEQUENCE [LARGE SCALE GENOMIC DNA]</scope>
    <source>
        <strain evidence="2 3">DSM 22696</strain>
    </source>
</reference>
<dbReference type="RefSeq" id="WP_057810971.1">
    <property type="nucleotide sequence ID" value="NZ_BJUD01000007.1"/>
</dbReference>
<dbReference type="PATRIC" id="fig|348151.3.peg.335"/>
<reference evidence="1 4" key="2">
    <citation type="submission" date="2019-07" db="EMBL/GenBank/DDBJ databases">
        <title>Whole genome shotgun sequence of Lactobacillus siliginis NBRC 101315.</title>
        <authorList>
            <person name="Hosoyama A."/>
            <person name="Uohara A."/>
            <person name="Ohji S."/>
            <person name="Ichikawa N."/>
        </authorList>
    </citation>
    <scope>NUCLEOTIDE SEQUENCE [LARGE SCALE GENOMIC DNA]</scope>
    <source>
        <strain evidence="1 4">NBRC 101315</strain>
    </source>
</reference>
<dbReference type="EMBL" id="JQCB01000010">
    <property type="protein sequence ID" value="KRN95342.1"/>
    <property type="molecule type" value="Genomic_DNA"/>
</dbReference>
<sequence>MAFFKSKEDDQPKVAQHMSIDQVQMMILDAVTQQFGDSRAVLPDFSVVSGWATADFIAFRSFDVQVRVGMTPEDDRDINRLKVLVAIGPRFVALTDLLATDVRDKYQWTCTEANLAADMSLLEQYLSWRLTPEQRAKFEN</sequence>
<protein>
    <submittedName>
        <fullName evidence="2">Uncharacterized protein</fullName>
    </submittedName>
</protein>
<dbReference type="STRING" id="348151.IV55_GL000329"/>
<name>A0A0R2L109_9LACO</name>
<dbReference type="AlphaFoldDB" id="A0A0R2L109"/>